<evidence type="ECO:0000256" key="1">
    <source>
        <dbReference type="SAM" id="Phobius"/>
    </source>
</evidence>
<dbReference type="EMBL" id="BAAAPB010000004">
    <property type="protein sequence ID" value="GAA1971125.1"/>
    <property type="molecule type" value="Genomic_DNA"/>
</dbReference>
<name>A0ABP5CZZ2_9ACTN</name>
<reference evidence="3" key="1">
    <citation type="journal article" date="2019" name="Int. J. Syst. Evol. Microbiol.">
        <title>The Global Catalogue of Microorganisms (GCM) 10K type strain sequencing project: providing services to taxonomists for standard genome sequencing and annotation.</title>
        <authorList>
            <consortium name="The Broad Institute Genomics Platform"/>
            <consortium name="The Broad Institute Genome Sequencing Center for Infectious Disease"/>
            <person name="Wu L."/>
            <person name="Ma J."/>
        </authorList>
    </citation>
    <scope>NUCLEOTIDE SEQUENCE [LARGE SCALE GENOMIC DNA]</scope>
    <source>
        <strain evidence="3">JCM 15309</strain>
    </source>
</reference>
<evidence type="ECO:0008006" key="4">
    <source>
        <dbReference type="Google" id="ProtNLM"/>
    </source>
</evidence>
<feature type="transmembrane region" description="Helical" evidence="1">
    <location>
        <begin position="180"/>
        <end position="201"/>
    </location>
</feature>
<protein>
    <recommendedName>
        <fullName evidence="4">DUF1345 domain-containing protein</fullName>
    </recommendedName>
</protein>
<gene>
    <name evidence="2" type="ORF">GCM10009798_34890</name>
</gene>
<sequence length="205" mass="22370">MVTALLAAICLTVLLPHELRFAPRFLVPGLELALLLALILGDPGRIDRRTRWIRYASLTLVTVLILGALWATGLLIHELIEGKSAVANDASKLLETGAVVWASNNIAFSLFYWDLDGGGSAARLYLAPRYPDLAFPQQLSPEIAPPRWRPLFVDYLYLSFTNATAFSPTDVMPLAPWAKVAMSVQSLVSLAILGLVIARAVNVFS</sequence>
<keyword evidence="1" id="KW-0812">Transmembrane</keyword>
<keyword evidence="1" id="KW-1133">Transmembrane helix</keyword>
<dbReference type="Proteomes" id="UP001500571">
    <property type="component" value="Unassembled WGS sequence"/>
</dbReference>
<keyword evidence="1" id="KW-0472">Membrane</keyword>
<evidence type="ECO:0000313" key="2">
    <source>
        <dbReference type="EMBL" id="GAA1971125.1"/>
    </source>
</evidence>
<comment type="caution">
    <text evidence="2">The sequence shown here is derived from an EMBL/GenBank/DDBJ whole genome shotgun (WGS) entry which is preliminary data.</text>
</comment>
<proteinExistence type="predicted"/>
<dbReference type="RefSeq" id="WP_344047015.1">
    <property type="nucleotide sequence ID" value="NZ_BAAAPB010000004.1"/>
</dbReference>
<feature type="transmembrane region" description="Helical" evidence="1">
    <location>
        <begin position="55"/>
        <end position="76"/>
    </location>
</feature>
<evidence type="ECO:0000313" key="3">
    <source>
        <dbReference type="Proteomes" id="UP001500571"/>
    </source>
</evidence>
<feature type="transmembrane region" description="Helical" evidence="1">
    <location>
        <begin position="26"/>
        <end position="43"/>
    </location>
</feature>
<organism evidence="2 3">
    <name type="scientific">Nocardioides panacihumi</name>
    <dbReference type="NCBI Taxonomy" id="400774"/>
    <lineage>
        <taxon>Bacteria</taxon>
        <taxon>Bacillati</taxon>
        <taxon>Actinomycetota</taxon>
        <taxon>Actinomycetes</taxon>
        <taxon>Propionibacteriales</taxon>
        <taxon>Nocardioidaceae</taxon>
        <taxon>Nocardioides</taxon>
    </lineage>
</organism>
<dbReference type="SUPFAM" id="SSF81324">
    <property type="entry name" value="Voltage-gated potassium channels"/>
    <property type="match status" value="1"/>
</dbReference>
<keyword evidence="3" id="KW-1185">Reference proteome</keyword>
<accession>A0ABP5CZZ2</accession>